<evidence type="ECO:0000256" key="4">
    <source>
        <dbReference type="ARBA" id="ARBA00022692"/>
    </source>
</evidence>
<dbReference type="EMBL" id="CP124616">
    <property type="protein sequence ID" value="WGW03362.1"/>
    <property type="molecule type" value="Genomic_DNA"/>
</dbReference>
<protein>
    <submittedName>
        <fullName evidence="16">TonB-dependent receptor</fullName>
    </submittedName>
</protein>
<evidence type="ECO:0000256" key="8">
    <source>
        <dbReference type="ARBA" id="ARBA00023136"/>
    </source>
</evidence>
<dbReference type="InterPro" id="IPR039426">
    <property type="entry name" value="TonB-dep_rcpt-like"/>
</dbReference>
<sequence>MHRFWLTASVLALASAASAQEIIELEGLTVTATAAPIEVERSGTSVSVLEAEDLNDGADALLADRLNRLPGVSFSQTGPQGSTANLTIRGARSRYIPVYIDGILVTDPSGTNVYYDDFGGFGFGNVERVEVLRGSQSALYGGSAVAGVIDISTLPANAPEGTSGNLGLSFGSFGSVSTSARITQRHGPLTLSLGLSRDRSDGFSAASENDLNLSTAAPGDKNDEADGFRRDRLTFGARYEVNSDLTVGLNGFAEEGETEFDEFYSDDQDNNGFPTFNFGDDVYAYTDGTADEISERRARGLRAFAEFTTGAWDHVADVSVYTIDRDLSSPTVGSPDGTPFSSSFDARRLAFSYKTTSQVTSDWRLSFGLNIQREEVEATSLPGGDADITTKGLFAEALWSPSDQLDVTATLRHDDHSEFGGETTGRLAFAWRPTQSTTLRGAVATGYRPPSIDELYGDYVFFVGNPALDPERSRSYELGVDHRFGNGASVSATLFRLDVDNLVVYQAGTAPLFIGTLTNANGTTRREGLEFSFDAPLGERLDVFGNATFMTTDDGSGGRLARVPGREFTLGLDAQLTDRLDMGLVARHVTDRPQDNTAAFALVDMDPYTVVDLKVGYDITDTTRAYVAVHNLLDEDYELVPGYGTSPRAIKFGINASF</sequence>
<dbReference type="Pfam" id="PF00593">
    <property type="entry name" value="TonB_dep_Rec_b-barrel"/>
    <property type="match status" value="1"/>
</dbReference>
<gene>
    <name evidence="16" type="ORF">QF118_15735</name>
</gene>
<keyword evidence="4 10" id="KW-0812">Transmembrane</keyword>
<evidence type="ECO:0000256" key="5">
    <source>
        <dbReference type="ARBA" id="ARBA00022729"/>
    </source>
</evidence>
<keyword evidence="7 11" id="KW-0798">TonB box</keyword>
<evidence type="ECO:0000259" key="15">
    <source>
        <dbReference type="Pfam" id="PF07715"/>
    </source>
</evidence>
<keyword evidence="5 13" id="KW-0732">Signal</keyword>
<dbReference type="Proteomes" id="UP001241605">
    <property type="component" value="Chromosome"/>
</dbReference>
<evidence type="ECO:0000256" key="13">
    <source>
        <dbReference type="SAM" id="SignalP"/>
    </source>
</evidence>
<organism evidence="16 17">
    <name type="scientific">Tropicibacter oceani</name>
    <dbReference type="NCBI Taxonomy" id="3058420"/>
    <lineage>
        <taxon>Bacteria</taxon>
        <taxon>Pseudomonadati</taxon>
        <taxon>Pseudomonadota</taxon>
        <taxon>Alphaproteobacteria</taxon>
        <taxon>Rhodobacterales</taxon>
        <taxon>Roseobacteraceae</taxon>
        <taxon>Tropicibacter</taxon>
    </lineage>
</organism>
<feature type="compositionally biased region" description="Polar residues" evidence="12">
    <location>
        <begin position="206"/>
        <end position="215"/>
    </location>
</feature>
<evidence type="ECO:0000256" key="1">
    <source>
        <dbReference type="ARBA" id="ARBA00004571"/>
    </source>
</evidence>
<dbReference type="Gene3D" id="2.40.170.20">
    <property type="entry name" value="TonB-dependent receptor, beta-barrel domain"/>
    <property type="match status" value="1"/>
</dbReference>
<dbReference type="PROSITE" id="PS52016">
    <property type="entry name" value="TONB_DEPENDENT_REC_3"/>
    <property type="match status" value="1"/>
</dbReference>
<evidence type="ECO:0000256" key="11">
    <source>
        <dbReference type="RuleBase" id="RU003357"/>
    </source>
</evidence>
<accession>A0ABY8QGT2</accession>
<evidence type="ECO:0000256" key="12">
    <source>
        <dbReference type="SAM" id="MobiDB-lite"/>
    </source>
</evidence>
<feature type="domain" description="TonB-dependent receptor-like beta-barrel" evidence="14">
    <location>
        <begin position="199"/>
        <end position="632"/>
    </location>
</feature>
<evidence type="ECO:0000259" key="14">
    <source>
        <dbReference type="Pfam" id="PF00593"/>
    </source>
</evidence>
<keyword evidence="16" id="KW-0675">Receptor</keyword>
<evidence type="ECO:0000256" key="10">
    <source>
        <dbReference type="PROSITE-ProRule" id="PRU01360"/>
    </source>
</evidence>
<dbReference type="SUPFAM" id="SSF56935">
    <property type="entry name" value="Porins"/>
    <property type="match status" value="1"/>
</dbReference>
<dbReference type="PANTHER" id="PTHR30069:SF53">
    <property type="entry name" value="COLICIN I RECEPTOR-RELATED"/>
    <property type="match status" value="1"/>
</dbReference>
<feature type="region of interest" description="Disordered" evidence="12">
    <location>
        <begin position="206"/>
        <end position="227"/>
    </location>
</feature>
<feature type="signal peptide" evidence="13">
    <location>
        <begin position="1"/>
        <end position="19"/>
    </location>
</feature>
<keyword evidence="2 10" id="KW-0813">Transport</keyword>
<dbReference type="Pfam" id="PF07715">
    <property type="entry name" value="Plug"/>
    <property type="match status" value="1"/>
</dbReference>
<proteinExistence type="inferred from homology"/>
<dbReference type="InterPro" id="IPR037066">
    <property type="entry name" value="Plug_dom_sf"/>
</dbReference>
<dbReference type="Gene3D" id="2.170.130.10">
    <property type="entry name" value="TonB-dependent receptor, plug domain"/>
    <property type="match status" value="1"/>
</dbReference>
<evidence type="ECO:0000256" key="3">
    <source>
        <dbReference type="ARBA" id="ARBA00022452"/>
    </source>
</evidence>
<dbReference type="InterPro" id="IPR012910">
    <property type="entry name" value="Plug_dom"/>
</dbReference>
<keyword evidence="6" id="KW-0406">Ion transport</keyword>
<comment type="similarity">
    <text evidence="10 11">Belongs to the TonB-dependent receptor family.</text>
</comment>
<dbReference type="CDD" id="cd01347">
    <property type="entry name" value="ligand_gated_channel"/>
    <property type="match status" value="1"/>
</dbReference>
<reference evidence="16 17" key="1">
    <citation type="submission" date="2023-05" db="EMBL/GenBank/DDBJ databases">
        <title>YMD87, complete Genome.</title>
        <authorList>
            <person name="Zhang J."/>
            <person name="Xu X."/>
        </authorList>
    </citation>
    <scope>NUCLEOTIDE SEQUENCE [LARGE SCALE GENOMIC DNA]</scope>
    <source>
        <strain evidence="16 17">YMD87</strain>
    </source>
</reference>
<evidence type="ECO:0000256" key="2">
    <source>
        <dbReference type="ARBA" id="ARBA00022448"/>
    </source>
</evidence>
<keyword evidence="8 10" id="KW-0472">Membrane</keyword>
<dbReference type="InterPro" id="IPR036942">
    <property type="entry name" value="Beta-barrel_TonB_sf"/>
</dbReference>
<dbReference type="PANTHER" id="PTHR30069">
    <property type="entry name" value="TONB-DEPENDENT OUTER MEMBRANE RECEPTOR"/>
    <property type="match status" value="1"/>
</dbReference>
<comment type="subcellular location">
    <subcellularLocation>
        <location evidence="1 10">Cell outer membrane</location>
        <topology evidence="1 10">Multi-pass membrane protein</topology>
    </subcellularLocation>
</comment>
<evidence type="ECO:0000313" key="16">
    <source>
        <dbReference type="EMBL" id="WGW03362.1"/>
    </source>
</evidence>
<keyword evidence="3 10" id="KW-1134">Transmembrane beta strand</keyword>
<evidence type="ECO:0000256" key="6">
    <source>
        <dbReference type="ARBA" id="ARBA00023065"/>
    </source>
</evidence>
<keyword evidence="17" id="KW-1185">Reference proteome</keyword>
<keyword evidence="9 10" id="KW-0998">Cell outer membrane</keyword>
<dbReference type="RefSeq" id="WP_282299998.1">
    <property type="nucleotide sequence ID" value="NZ_CP124616.1"/>
</dbReference>
<dbReference type="InterPro" id="IPR000531">
    <property type="entry name" value="Beta-barrel_TonB"/>
</dbReference>
<evidence type="ECO:0000313" key="17">
    <source>
        <dbReference type="Proteomes" id="UP001241605"/>
    </source>
</evidence>
<evidence type="ECO:0000256" key="7">
    <source>
        <dbReference type="ARBA" id="ARBA00023077"/>
    </source>
</evidence>
<name>A0ABY8QGT2_9RHOB</name>
<evidence type="ECO:0000256" key="9">
    <source>
        <dbReference type="ARBA" id="ARBA00023237"/>
    </source>
</evidence>
<feature type="chain" id="PRO_5046841430" evidence="13">
    <location>
        <begin position="20"/>
        <end position="658"/>
    </location>
</feature>
<feature type="domain" description="TonB-dependent receptor plug" evidence="15">
    <location>
        <begin position="41"/>
        <end position="148"/>
    </location>
</feature>